<dbReference type="InterPro" id="IPR004341">
    <property type="entry name" value="CAT_RNA-bd_dom"/>
</dbReference>
<keyword evidence="1" id="KW-0677">Repeat</keyword>
<name>A0A383R687_PAEAL</name>
<dbReference type="PANTHER" id="PTHR30185:SF18">
    <property type="entry name" value="TRANSCRIPTIONAL REGULATOR MTLR"/>
    <property type="match status" value="1"/>
</dbReference>
<dbReference type="GO" id="GO:0006355">
    <property type="term" value="P:regulation of DNA-templated transcription"/>
    <property type="evidence" value="ECO:0007669"/>
    <property type="project" value="InterPro"/>
</dbReference>
<dbReference type="Gene3D" id="1.10.1790.10">
    <property type="entry name" value="PRD domain"/>
    <property type="match status" value="2"/>
</dbReference>
<dbReference type="Gene3D" id="2.30.24.10">
    <property type="entry name" value="CAT RNA-binding domain"/>
    <property type="match status" value="1"/>
</dbReference>
<dbReference type="GO" id="GO:0003723">
    <property type="term" value="F:RNA binding"/>
    <property type="evidence" value="ECO:0007669"/>
    <property type="project" value="InterPro"/>
</dbReference>
<dbReference type="SUPFAM" id="SSF63520">
    <property type="entry name" value="PTS-regulatory domain, PRD"/>
    <property type="match status" value="2"/>
</dbReference>
<evidence type="ECO:0000313" key="5">
    <source>
        <dbReference type="EMBL" id="SYX82657.1"/>
    </source>
</evidence>
<protein>
    <submittedName>
        <fullName evidence="5">Transcriptional antiterminator, BglG family</fullName>
    </submittedName>
</protein>
<evidence type="ECO:0000313" key="6">
    <source>
        <dbReference type="Proteomes" id="UP000304148"/>
    </source>
</evidence>
<sequence>MIERKIVHVLSHNVVMAKLSNGKNSVAFGKGIGFQKKPGMEVDAADIKQEFLLHTTDVLEHYEHILHAVDFKIIGVVEEVIAFAQGHLEGDFSETIHSALVDHINLAIERCKRGLVISNPFMFEIQHLYRDEYRVAERAIDYLNDQLKVNLPQDEVAFLAMHFHGARRGGKGNKSVAELKMISRVLEEGKNIGIDFDESLSTVLFIGHLKGLIDRVRAGKTLNNPLLVQIREEYEEAYEKAVLLAGWIAEGLEKTVPPEEIGFLTMHLERLVQRKNVSI</sequence>
<evidence type="ECO:0000256" key="2">
    <source>
        <dbReference type="ARBA" id="ARBA00023015"/>
    </source>
</evidence>
<feature type="domain" description="PRD" evidence="4">
    <location>
        <begin position="68"/>
        <end position="173"/>
    </location>
</feature>
<dbReference type="InterPro" id="IPR050661">
    <property type="entry name" value="BglG_antiterminators"/>
</dbReference>
<dbReference type="PROSITE" id="PS51372">
    <property type="entry name" value="PRD_2"/>
    <property type="match status" value="2"/>
</dbReference>
<dbReference type="SMART" id="SM01061">
    <property type="entry name" value="CAT_RBD"/>
    <property type="match status" value="1"/>
</dbReference>
<accession>A0A383R687</accession>
<feature type="domain" description="PRD" evidence="4">
    <location>
        <begin position="175"/>
        <end position="278"/>
    </location>
</feature>
<dbReference type="Pfam" id="PF03123">
    <property type="entry name" value="CAT_RBD"/>
    <property type="match status" value="1"/>
</dbReference>
<dbReference type="AlphaFoldDB" id="A0A383R687"/>
<evidence type="ECO:0000256" key="1">
    <source>
        <dbReference type="ARBA" id="ARBA00022737"/>
    </source>
</evidence>
<dbReference type="Pfam" id="PF00874">
    <property type="entry name" value="PRD"/>
    <property type="match status" value="2"/>
</dbReference>
<keyword evidence="2" id="KW-0805">Transcription regulation</keyword>
<dbReference type="SUPFAM" id="SSF50151">
    <property type="entry name" value="SacY-like RNA-binding domain"/>
    <property type="match status" value="1"/>
</dbReference>
<proteinExistence type="predicted"/>
<dbReference type="InterPro" id="IPR036650">
    <property type="entry name" value="CAT_RNA-bd_dom_sf"/>
</dbReference>
<keyword evidence="3" id="KW-0804">Transcription</keyword>
<reference evidence="6" key="1">
    <citation type="submission" date="2018-08" db="EMBL/GenBank/DDBJ databases">
        <authorList>
            <person name="Chevrot R."/>
        </authorList>
    </citation>
    <scope>NUCLEOTIDE SEQUENCE [LARGE SCALE GENOMIC DNA]</scope>
</reference>
<organism evidence="5 6">
    <name type="scientific">Paenibacillus alvei</name>
    <name type="common">Bacillus alvei</name>
    <dbReference type="NCBI Taxonomy" id="44250"/>
    <lineage>
        <taxon>Bacteria</taxon>
        <taxon>Bacillati</taxon>
        <taxon>Bacillota</taxon>
        <taxon>Bacilli</taxon>
        <taxon>Bacillales</taxon>
        <taxon>Paenibacillaceae</taxon>
        <taxon>Paenibacillus</taxon>
    </lineage>
</organism>
<gene>
    <name evidence="5" type="ORF">PBLR_11079</name>
</gene>
<dbReference type="Proteomes" id="UP000304148">
    <property type="component" value="Chromosome"/>
</dbReference>
<dbReference type="EMBL" id="LS992241">
    <property type="protein sequence ID" value="SYX82657.1"/>
    <property type="molecule type" value="Genomic_DNA"/>
</dbReference>
<evidence type="ECO:0000259" key="4">
    <source>
        <dbReference type="PROSITE" id="PS51372"/>
    </source>
</evidence>
<dbReference type="InterPro" id="IPR036634">
    <property type="entry name" value="PRD_sf"/>
</dbReference>
<evidence type="ECO:0000256" key="3">
    <source>
        <dbReference type="ARBA" id="ARBA00023163"/>
    </source>
</evidence>
<dbReference type="PANTHER" id="PTHR30185">
    <property type="entry name" value="CRYPTIC BETA-GLUCOSIDE BGL OPERON ANTITERMINATOR"/>
    <property type="match status" value="1"/>
</dbReference>
<dbReference type="RefSeq" id="WP_138184947.1">
    <property type="nucleotide sequence ID" value="NZ_LS992241.1"/>
</dbReference>
<dbReference type="InterPro" id="IPR011608">
    <property type="entry name" value="PRD"/>
</dbReference>